<dbReference type="EC" id="3.5.1.28" evidence="2"/>
<reference evidence="6 7" key="1">
    <citation type="submission" date="2020-10" db="EMBL/GenBank/DDBJ databases">
        <title>Mucilaginibacter mali sp. nov., isolated from rhizosphere soil of apple orchard.</title>
        <authorList>
            <person name="Lee J.-S."/>
            <person name="Kim H.S."/>
            <person name="Kim J.-S."/>
        </authorList>
    </citation>
    <scope>NUCLEOTIDE SEQUENCE [LARGE SCALE GENOMIC DNA]</scope>
    <source>
        <strain evidence="6 7">KCTC 23157</strain>
    </source>
</reference>
<evidence type="ECO:0000256" key="3">
    <source>
        <dbReference type="ARBA" id="ARBA00022801"/>
    </source>
</evidence>
<dbReference type="Pfam" id="PF01520">
    <property type="entry name" value="Amidase_3"/>
    <property type="match status" value="1"/>
</dbReference>
<dbReference type="CDD" id="cd02696">
    <property type="entry name" value="MurNAc-LAA"/>
    <property type="match status" value="1"/>
</dbReference>
<accession>A0ABR9XD57</accession>
<name>A0ABR9XD57_9SPHI</name>
<dbReference type="RefSeq" id="WP_194104332.1">
    <property type="nucleotide sequence ID" value="NZ_JADFFM010000001.1"/>
</dbReference>
<evidence type="ECO:0000256" key="1">
    <source>
        <dbReference type="ARBA" id="ARBA00001561"/>
    </source>
</evidence>
<dbReference type="SUPFAM" id="SSF53187">
    <property type="entry name" value="Zn-dependent exopeptidases"/>
    <property type="match status" value="1"/>
</dbReference>
<dbReference type="PANTHER" id="PTHR30404:SF0">
    <property type="entry name" value="N-ACETYLMURAMOYL-L-ALANINE AMIDASE AMIC"/>
    <property type="match status" value="1"/>
</dbReference>
<gene>
    <name evidence="6" type="ORF">IRJ18_00955</name>
</gene>
<evidence type="ECO:0000313" key="7">
    <source>
        <dbReference type="Proteomes" id="UP000632774"/>
    </source>
</evidence>
<evidence type="ECO:0000256" key="2">
    <source>
        <dbReference type="ARBA" id="ARBA00011901"/>
    </source>
</evidence>
<comment type="caution">
    <text evidence="6">The sequence shown here is derived from an EMBL/GenBank/DDBJ whole genome shotgun (WGS) entry which is preliminary data.</text>
</comment>
<comment type="catalytic activity">
    <reaction evidence="1">
        <text>Hydrolyzes the link between N-acetylmuramoyl residues and L-amino acid residues in certain cell-wall glycopeptides.</text>
        <dbReference type="EC" id="3.5.1.28"/>
    </reaction>
</comment>
<evidence type="ECO:0000259" key="5">
    <source>
        <dbReference type="SMART" id="SM00646"/>
    </source>
</evidence>
<keyword evidence="4" id="KW-0732">Signal</keyword>
<organism evidence="6 7">
    <name type="scientific">Mucilaginibacter boryungensis</name>
    <dbReference type="NCBI Taxonomy" id="768480"/>
    <lineage>
        <taxon>Bacteria</taxon>
        <taxon>Pseudomonadati</taxon>
        <taxon>Bacteroidota</taxon>
        <taxon>Sphingobacteriia</taxon>
        <taxon>Sphingobacteriales</taxon>
        <taxon>Sphingobacteriaceae</taxon>
        <taxon>Mucilaginibacter</taxon>
    </lineage>
</organism>
<proteinExistence type="predicted"/>
<evidence type="ECO:0000313" key="6">
    <source>
        <dbReference type="EMBL" id="MBE9664909.1"/>
    </source>
</evidence>
<dbReference type="SMART" id="SM00646">
    <property type="entry name" value="Ami_3"/>
    <property type="match status" value="1"/>
</dbReference>
<dbReference type="InterPro" id="IPR050695">
    <property type="entry name" value="N-acetylmuramoyl_amidase_3"/>
</dbReference>
<keyword evidence="7" id="KW-1185">Reference proteome</keyword>
<dbReference type="Gene3D" id="3.40.630.40">
    <property type="entry name" value="Zn-dependent exopeptidases"/>
    <property type="match status" value="1"/>
</dbReference>
<dbReference type="EMBL" id="JADFFM010000001">
    <property type="protein sequence ID" value="MBE9664909.1"/>
    <property type="molecule type" value="Genomic_DNA"/>
</dbReference>
<feature type="signal peptide" evidence="4">
    <location>
        <begin position="1"/>
        <end position="29"/>
    </location>
</feature>
<evidence type="ECO:0000256" key="4">
    <source>
        <dbReference type="SAM" id="SignalP"/>
    </source>
</evidence>
<sequence>MLQIFTRFKSQVLTLIFLLGALFIGNARAEAQNQGDDDSGPGFKFKTVVIDAGHGGKDPGAHGEVAKEKNVALAIALKLRDIIKDEMPSLNVIMTRTTDKFVELQERAAIANRNKANLFISIHCNSSPERTGSRKGTLLLVYGFHRKGEQLEALRENASIYQEKDYSKKYEGYKGNDPAYFIMLNMYMKTYRDQSIKFGKLVNEEFVEHDNRRSEGVHEQGLLVLAHSALPSVLVETGFINNPSEEKYLNSDEGQEEIARSICRALKKYRKGFDRN</sequence>
<keyword evidence="3" id="KW-0378">Hydrolase</keyword>
<dbReference type="Proteomes" id="UP000632774">
    <property type="component" value="Unassembled WGS sequence"/>
</dbReference>
<protein>
    <recommendedName>
        <fullName evidence="2">N-acetylmuramoyl-L-alanine amidase</fullName>
        <ecNumber evidence="2">3.5.1.28</ecNumber>
    </recommendedName>
</protein>
<dbReference type="InterPro" id="IPR002508">
    <property type="entry name" value="MurNAc-LAA_cat"/>
</dbReference>
<feature type="chain" id="PRO_5046075447" description="N-acetylmuramoyl-L-alanine amidase" evidence="4">
    <location>
        <begin position="30"/>
        <end position="276"/>
    </location>
</feature>
<dbReference type="PANTHER" id="PTHR30404">
    <property type="entry name" value="N-ACETYLMURAMOYL-L-ALANINE AMIDASE"/>
    <property type="match status" value="1"/>
</dbReference>
<feature type="domain" description="MurNAc-LAA" evidence="5">
    <location>
        <begin position="108"/>
        <end position="267"/>
    </location>
</feature>